<dbReference type="GO" id="GO:0005829">
    <property type="term" value="C:cytosol"/>
    <property type="evidence" value="ECO:0007669"/>
    <property type="project" value="TreeGrafter"/>
</dbReference>
<dbReference type="SUPFAM" id="SSF51182">
    <property type="entry name" value="RmlC-like cupins"/>
    <property type="match status" value="1"/>
</dbReference>
<dbReference type="CDD" id="cd00438">
    <property type="entry name" value="cupin_RmlC"/>
    <property type="match status" value="1"/>
</dbReference>
<evidence type="ECO:0000256" key="2">
    <source>
        <dbReference type="PIRSR" id="PIRSR600888-3"/>
    </source>
</evidence>
<sequence length="186" mass="21485">MPFEFEETSIQDVILVKPQVFGDDRGYFMETYVGEDFEKAGIKSSFIQDNHSRSKRGVLRGLHFQKEPYAQAKLVRCLRGKIYDVAVDLRESSDTFGEYVSTILSEENKHQLYVPRGFAHGFLVLNDEADVVYKVDNDYSPEHEGGLIWNDPQVNIDWPEENPLLSNKDENWPTLEELKEKGETFS</sequence>
<dbReference type="AlphaFoldDB" id="A0A133V9P1"/>
<dbReference type="GO" id="GO:0019305">
    <property type="term" value="P:dTDP-rhamnose biosynthetic process"/>
    <property type="evidence" value="ECO:0007669"/>
    <property type="project" value="UniProtKB-UniRule"/>
</dbReference>
<comment type="catalytic activity">
    <reaction evidence="3">
        <text>dTDP-4-dehydro-6-deoxy-alpha-D-glucose = dTDP-4-dehydro-beta-L-rhamnose</text>
        <dbReference type="Rhea" id="RHEA:16969"/>
        <dbReference type="ChEBI" id="CHEBI:57649"/>
        <dbReference type="ChEBI" id="CHEBI:62830"/>
        <dbReference type="EC" id="5.1.3.13"/>
    </reaction>
</comment>
<comment type="caution">
    <text evidence="4">The sequence shown here is derived from an EMBL/GenBank/DDBJ whole genome shotgun (WGS) entry which is preliminary data.</text>
</comment>
<dbReference type="InterPro" id="IPR011051">
    <property type="entry name" value="RmlC_Cupin_sf"/>
</dbReference>
<dbReference type="GO" id="GO:0008830">
    <property type="term" value="F:dTDP-4-dehydrorhamnose 3,5-epimerase activity"/>
    <property type="evidence" value="ECO:0007669"/>
    <property type="project" value="UniProtKB-UniRule"/>
</dbReference>
<feature type="site" description="Participates in a stacking interaction with the thymidine ring of dTDP-4-oxo-6-deoxyglucose" evidence="2">
    <location>
        <position position="139"/>
    </location>
</feature>
<evidence type="ECO:0000313" key="5">
    <source>
        <dbReference type="Proteomes" id="UP000070405"/>
    </source>
</evidence>
<keyword evidence="3" id="KW-0413">Isomerase</keyword>
<evidence type="ECO:0000313" key="4">
    <source>
        <dbReference type="EMBL" id="KXB03163.1"/>
    </source>
</evidence>
<dbReference type="InterPro" id="IPR000888">
    <property type="entry name" value="RmlC-like"/>
</dbReference>
<accession>A0A133V9P1</accession>
<dbReference type="UniPathway" id="UPA00124"/>
<organism evidence="4 5">
    <name type="scientific">candidate division MSBL1 archaeon SCGC-AAA261G05</name>
    <dbReference type="NCBI Taxonomy" id="1698276"/>
    <lineage>
        <taxon>Archaea</taxon>
        <taxon>Methanobacteriati</taxon>
        <taxon>Methanobacteriota</taxon>
        <taxon>candidate division MSBL1</taxon>
    </lineage>
</organism>
<comment type="similarity">
    <text evidence="3">Belongs to the dTDP-4-dehydrorhamnose 3,5-epimerase family.</text>
</comment>
<dbReference type="NCBIfam" id="TIGR01221">
    <property type="entry name" value="rmlC"/>
    <property type="match status" value="1"/>
</dbReference>
<dbReference type="GO" id="GO:0000271">
    <property type="term" value="P:polysaccharide biosynthetic process"/>
    <property type="evidence" value="ECO:0007669"/>
    <property type="project" value="TreeGrafter"/>
</dbReference>
<feature type="active site" description="Proton acceptor" evidence="1">
    <location>
        <position position="63"/>
    </location>
</feature>
<dbReference type="EMBL" id="LHYA01000039">
    <property type="protein sequence ID" value="KXB03163.1"/>
    <property type="molecule type" value="Genomic_DNA"/>
</dbReference>
<proteinExistence type="inferred from homology"/>
<name>A0A133V9P1_9EURY</name>
<dbReference type="Pfam" id="PF00908">
    <property type="entry name" value="dTDP_sugar_isom"/>
    <property type="match status" value="1"/>
</dbReference>
<keyword evidence="5" id="KW-1185">Reference proteome</keyword>
<dbReference type="PANTHER" id="PTHR21047:SF2">
    <property type="entry name" value="THYMIDINE DIPHOSPHO-4-KETO-RHAMNOSE 3,5-EPIMERASE"/>
    <property type="match status" value="1"/>
</dbReference>
<evidence type="ECO:0000256" key="1">
    <source>
        <dbReference type="PIRSR" id="PIRSR600888-1"/>
    </source>
</evidence>
<gene>
    <name evidence="4" type="ORF">AKJ47_02750</name>
</gene>
<comment type="pathway">
    <text evidence="3">Carbohydrate biosynthesis; dTDP-L-rhamnose biosynthesis.</text>
</comment>
<comment type="function">
    <text evidence="3">Catalyzes the epimerization of the C3' and C5'positions of dTDP-6-deoxy-D-xylo-4-hexulose, forming dTDP-6-deoxy-L-lyxo-4-hexulose.</text>
</comment>
<dbReference type="Proteomes" id="UP000070405">
    <property type="component" value="Unassembled WGS sequence"/>
</dbReference>
<dbReference type="EC" id="5.1.3.13" evidence="3"/>
<feature type="active site" description="Proton donor" evidence="1">
    <location>
        <position position="133"/>
    </location>
</feature>
<evidence type="ECO:0000256" key="3">
    <source>
        <dbReference type="RuleBase" id="RU364069"/>
    </source>
</evidence>
<comment type="subunit">
    <text evidence="3">Homodimer.</text>
</comment>
<protein>
    <recommendedName>
        <fullName evidence="3">dTDP-4-dehydrorhamnose 3,5-epimerase</fullName>
        <ecNumber evidence="3">5.1.3.13</ecNumber>
    </recommendedName>
    <alternativeName>
        <fullName evidence="3">Thymidine diphospho-4-keto-rhamnose 3,5-epimerase</fullName>
    </alternativeName>
</protein>
<dbReference type="InterPro" id="IPR014710">
    <property type="entry name" value="RmlC-like_jellyroll"/>
</dbReference>
<reference evidence="4 5" key="1">
    <citation type="journal article" date="2016" name="Sci. Rep.">
        <title>Metabolic traits of an uncultured archaeal lineage -MSBL1- from brine pools of the Red Sea.</title>
        <authorList>
            <person name="Mwirichia R."/>
            <person name="Alam I."/>
            <person name="Rashid M."/>
            <person name="Vinu M."/>
            <person name="Ba-Alawi W."/>
            <person name="Anthony Kamau A."/>
            <person name="Kamanda Ngugi D."/>
            <person name="Goker M."/>
            <person name="Klenk H.P."/>
            <person name="Bajic V."/>
            <person name="Stingl U."/>
        </authorList>
    </citation>
    <scope>NUCLEOTIDE SEQUENCE [LARGE SCALE GENOMIC DNA]</scope>
    <source>
        <strain evidence="4">SCGC-AAA261G05</strain>
    </source>
</reference>
<dbReference type="Gene3D" id="2.60.120.10">
    <property type="entry name" value="Jelly Rolls"/>
    <property type="match status" value="1"/>
</dbReference>
<dbReference type="PANTHER" id="PTHR21047">
    <property type="entry name" value="DTDP-6-DEOXY-D-GLUCOSE-3,5 EPIMERASE"/>
    <property type="match status" value="1"/>
</dbReference>
<dbReference type="PATRIC" id="fig|1698276.3.peg.467"/>